<sequence>MLGANIICLILTIILHLLTPKRRIRMSLSSKFQRRENLIASKLFFWIATIQFTAYCCSQSASLYIRIYHSADPMSPAYKENTDFFNLYTLAMPILSTLYFAKVKRQRVKDIRNHLNIKTIGSDGWTNYLTIIQRQWK</sequence>
<comment type="subcellular location">
    <subcellularLocation>
        <location evidence="1">Membrane</location>
        <topology evidence="1">Multi-pass membrane protein</topology>
    </subcellularLocation>
</comment>
<dbReference type="GO" id="GO:0016020">
    <property type="term" value="C:membrane"/>
    <property type="evidence" value="ECO:0007669"/>
    <property type="project" value="UniProtKB-SubCell"/>
</dbReference>
<evidence type="ECO:0000256" key="3">
    <source>
        <dbReference type="ARBA" id="ARBA00022692"/>
    </source>
</evidence>
<dbReference type="GO" id="GO:0007606">
    <property type="term" value="P:sensory perception of chemical stimulus"/>
    <property type="evidence" value="ECO:0007669"/>
    <property type="project" value="InterPro"/>
</dbReference>
<dbReference type="InterPro" id="IPR019408">
    <property type="entry name" value="7TM_GPCR_serpentine_rcpt_Srab"/>
</dbReference>
<dbReference type="Pfam" id="PF10292">
    <property type="entry name" value="7TM_GPCR_Srab"/>
    <property type="match status" value="1"/>
</dbReference>
<dbReference type="OrthoDB" id="5852779at2759"/>
<dbReference type="PANTHER" id="PTHR31216:SF11">
    <property type="entry name" value="SERPENTINE RECEPTOR CLASS BETA-16-RELATED"/>
    <property type="match status" value="1"/>
</dbReference>
<dbReference type="PANTHER" id="PTHR31216">
    <property type="entry name" value="SERPENTINE RECEPTOR CLASS BETA-1-RELATED-RELATED"/>
    <property type="match status" value="1"/>
</dbReference>
<keyword evidence="7" id="KW-1185">Reference proteome</keyword>
<dbReference type="AlphaFoldDB" id="A0A7I4YR43"/>
<dbReference type="WBParaSite" id="HCON_00126200-00001">
    <property type="protein sequence ID" value="HCON_00126200-00001"/>
    <property type="gene ID" value="HCON_00126200"/>
</dbReference>
<keyword evidence="4 6" id="KW-1133">Transmembrane helix</keyword>
<protein>
    <submittedName>
        <fullName evidence="8">Serpentine receptor class gamma</fullName>
    </submittedName>
</protein>
<feature type="transmembrane region" description="Helical" evidence="6">
    <location>
        <begin position="43"/>
        <end position="65"/>
    </location>
</feature>
<evidence type="ECO:0000313" key="7">
    <source>
        <dbReference type="Proteomes" id="UP000025227"/>
    </source>
</evidence>
<feature type="transmembrane region" description="Helical" evidence="6">
    <location>
        <begin position="85"/>
        <end position="101"/>
    </location>
</feature>
<evidence type="ECO:0000256" key="5">
    <source>
        <dbReference type="ARBA" id="ARBA00023136"/>
    </source>
</evidence>
<evidence type="ECO:0000313" key="8">
    <source>
        <dbReference type="WBParaSite" id="HCON_00126200-00001"/>
    </source>
</evidence>
<evidence type="ECO:0000256" key="4">
    <source>
        <dbReference type="ARBA" id="ARBA00022989"/>
    </source>
</evidence>
<organism evidence="7 8">
    <name type="scientific">Haemonchus contortus</name>
    <name type="common">Barber pole worm</name>
    <dbReference type="NCBI Taxonomy" id="6289"/>
    <lineage>
        <taxon>Eukaryota</taxon>
        <taxon>Metazoa</taxon>
        <taxon>Ecdysozoa</taxon>
        <taxon>Nematoda</taxon>
        <taxon>Chromadorea</taxon>
        <taxon>Rhabditida</taxon>
        <taxon>Rhabditina</taxon>
        <taxon>Rhabditomorpha</taxon>
        <taxon>Strongyloidea</taxon>
        <taxon>Trichostrongylidae</taxon>
        <taxon>Haemonchus</taxon>
    </lineage>
</organism>
<accession>A0A7I4YR43</accession>
<name>A0A7I4YR43_HAECO</name>
<reference evidence="8" key="1">
    <citation type="submission" date="2020-12" db="UniProtKB">
        <authorList>
            <consortium name="WormBaseParasite"/>
        </authorList>
    </citation>
    <scope>IDENTIFICATION</scope>
    <source>
        <strain evidence="8">MHco3</strain>
    </source>
</reference>
<evidence type="ECO:0000256" key="1">
    <source>
        <dbReference type="ARBA" id="ARBA00004141"/>
    </source>
</evidence>
<dbReference type="Proteomes" id="UP000025227">
    <property type="component" value="Unplaced"/>
</dbReference>
<evidence type="ECO:0000256" key="6">
    <source>
        <dbReference type="SAM" id="Phobius"/>
    </source>
</evidence>
<proteinExistence type="inferred from homology"/>
<comment type="similarity">
    <text evidence="2">Belongs to the nematode receptor-like protein srb family.</text>
</comment>
<keyword evidence="5 6" id="KW-0472">Membrane</keyword>
<keyword evidence="3 6" id="KW-0812">Transmembrane</keyword>
<dbReference type="InterPro" id="IPR002184">
    <property type="entry name" value="7TM_GPCR_serpentine_rcpt_Srb"/>
</dbReference>
<dbReference type="GO" id="GO:0004888">
    <property type="term" value="F:transmembrane signaling receptor activity"/>
    <property type="evidence" value="ECO:0007669"/>
    <property type="project" value="InterPro"/>
</dbReference>
<evidence type="ECO:0000256" key="2">
    <source>
        <dbReference type="ARBA" id="ARBA00006860"/>
    </source>
</evidence>